<dbReference type="Proteomes" id="UP000199604">
    <property type="component" value="Unassembled WGS sequence"/>
</dbReference>
<accession>A0A1I0ZPK5</accession>
<evidence type="ECO:0000313" key="2">
    <source>
        <dbReference type="Proteomes" id="UP000199604"/>
    </source>
</evidence>
<dbReference type="OrthoDB" id="230260at2"/>
<dbReference type="RefSeq" id="WP_091477278.1">
    <property type="nucleotide sequence ID" value="NZ_FOJT01000006.1"/>
</dbReference>
<protein>
    <submittedName>
        <fullName evidence="1">Uncharacterized protein</fullName>
    </submittedName>
</protein>
<reference evidence="2" key="1">
    <citation type="submission" date="2016-10" db="EMBL/GenBank/DDBJ databases">
        <authorList>
            <person name="Varghese N."/>
            <person name="Submissions S."/>
        </authorList>
    </citation>
    <scope>NUCLEOTIDE SEQUENCE [LARGE SCALE GENOMIC DNA]</scope>
    <source>
        <strain evidence="2">DSM 21789</strain>
    </source>
</reference>
<name>A0A1I0ZPK5_9FLAO</name>
<dbReference type="NCBIfam" id="NF038232">
    <property type="entry name" value="STM3845_fam"/>
    <property type="match status" value="1"/>
</dbReference>
<dbReference type="AlphaFoldDB" id="A0A1I0ZPK5"/>
<sequence length="300" mass="34629">MKKVEEISNEDCIKLSTKIREDIYTPANSFKTTIFLCGADILQKDKIRFKIAEEIKSGWRSSRYYDIIYPEDIFDELLYSSKKRDLLSLEALLAESVDAIVLIPESPGSFAELGAFANDEKLRKKLICLVDKKYQKDKSFINQGPLNLVKKENNKGLIFIDPNDIKSEMDKIYKSLRIMKKSSLKINDKISLLQIDNFILPSIYLLEPISKDTLIQLVKEASKDEINSFQITTTALTILTKKRHIELTTNGYKLTTLGVETFLKFKISSRRNKINNKTTHIDNLRLEILNLKNRKKKLKV</sequence>
<evidence type="ECO:0000313" key="1">
    <source>
        <dbReference type="EMBL" id="SFB26073.1"/>
    </source>
</evidence>
<dbReference type="EMBL" id="FOJT01000006">
    <property type="protein sequence ID" value="SFB26073.1"/>
    <property type="molecule type" value="Genomic_DNA"/>
</dbReference>
<gene>
    <name evidence="1" type="ORF">SAMN05660845_2260</name>
</gene>
<keyword evidence="2" id="KW-1185">Reference proteome</keyword>
<proteinExistence type="predicted"/>
<dbReference type="InterPro" id="IPR049725">
    <property type="entry name" value="STM3845-like"/>
</dbReference>
<dbReference type="STRING" id="498292.SAMN05660845_2260"/>
<organism evidence="1 2">
    <name type="scientific">Flavobacterium swingsii</name>
    <dbReference type="NCBI Taxonomy" id="498292"/>
    <lineage>
        <taxon>Bacteria</taxon>
        <taxon>Pseudomonadati</taxon>
        <taxon>Bacteroidota</taxon>
        <taxon>Flavobacteriia</taxon>
        <taxon>Flavobacteriales</taxon>
        <taxon>Flavobacteriaceae</taxon>
        <taxon>Flavobacterium</taxon>
    </lineage>
</organism>